<reference evidence="2 4" key="3">
    <citation type="submission" date="2017-09" db="EMBL/GenBank/DDBJ databases">
        <title>Streptomyces genome completion.</title>
        <authorList>
            <person name="Lee N."/>
            <person name="Cho B.-K."/>
        </authorList>
    </citation>
    <scope>NUCLEOTIDE SEQUENCE [LARGE SCALE GENOMIC DNA]</scope>
    <source>
        <strain evidence="2 4">ATCC 14899</strain>
    </source>
</reference>
<gene>
    <name evidence="2" type="ORF">CP978_11300</name>
    <name evidence="1" type="ORF">SNOD_10975</name>
</gene>
<dbReference type="KEGG" id="snq:CP978_11300"/>
<dbReference type="Proteomes" id="UP000325763">
    <property type="component" value="Chromosome"/>
</dbReference>
<dbReference type="Proteomes" id="UP000031526">
    <property type="component" value="Chromosome"/>
</dbReference>
<protein>
    <submittedName>
        <fullName evidence="1">Uncharacterized protein</fullName>
    </submittedName>
</protein>
<evidence type="ECO:0000313" key="3">
    <source>
        <dbReference type="Proteomes" id="UP000031526"/>
    </source>
</evidence>
<reference evidence="1 3" key="2">
    <citation type="journal article" date="2016" name="Appl. Microbiol. Biotechnol.">
        <title>Exploiting the genome sequence of Streptomyces nodosus for enhanced antibiotic production.</title>
        <authorList>
            <person name="Sweeney P."/>
            <person name="Murphy C.D."/>
            <person name="Caffrey P."/>
        </authorList>
    </citation>
    <scope>NUCLEOTIDE SEQUENCE [LARGE SCALE GENOMIC DNA]</scope>
    <source>
        <strain evidence="1 3">ATCC 14899</strain>
    </source>
</reference>
<name>A0A0B5DH62_9ACTN</name>
<organism evidence="1 3">
    <name type="scientific">Streptomyces nodosus</name>
    <dbReference type="NCBI Taxonomy" id="40318"/>
    <lineage>
        <taxon>Bacteria</taxon>
        <taxon>Bacillati</taxon>
        <taxon>Actinomycetota</taxon>
        <taxon>Actinomycetes</taxon>
        <taxon>Kitasatosporales</taxon>
        <taxon>Streptomycetaceae</taxon>
        <taxon>Streptomyces</taxon>
    </lineage>
</organism>
<dbReference type="OrthoDB" id="4184384at2"/>
<keyword evidence="3" id="KW-1185">Reference proteome</keyword>
<reference evidence="3" key="1">
    <citation type="submission" date="2014-09" db="EMBL/GenBank/DDBJ databases">
        <title>Sequence of the Streptomyces nodosus genome.</title>
        <authorList>
            <person name="Sweeney P."/>
            <person name="Stephens N."/>
            <person name="Murphy C."/>
            <person name="Caffrey P."/>
        </authorList>
    </citation>
    <scope>NUCLEOTIDE SEQUENCE [LARGE SCALE GENOMIC DNA]</scope>
    <source>
        <strain evidence="3">ATCC 14899</strain>
    </source>
</reference>
<dbReference type="EMBL" id="CP023747">
    <property type="protein sequence ID" value="QEV39070.1"/>
    <property type="molecule type" value="Genomic_DNA"/>
</dbReference>
<dbReference type="EMBL" id="CP009313">
    <property type="protein sequence ID" value="AJE40510.1"/>
    <property type="molecule type" value="Genomic_DNA"/>
</dbReference>
<proteinExistence type="predicted"/>
<dbReference type="HOGENOM" id="CLU_2290111_0_0_11"/>
<evidence type="ECO:0000313" key="4">
    <source>
        <dbReference type="Proteomes" id="UP000325763"/>
    </source>
</evidence>
<accession>A0A0B5DH62</accession>
<evidence type="ECO:0000313" key="1">
    <source>
        <dbReference type="EMBL" id="AJE40510.1"/>
    </source>
</evidence>
<sequence length="101" mass="11011">MTVINDGHEDIQLFGCPHCTDKGVRLVGDPDGLRPRRGAGSYFGWTETRRWPVKYTVSLHGVTSVCPATANPMPDVSRDFSVTYDVTDAGKCLLLTRGVDG</sequence>
<evidence type="ECO:0000313" key="2">
    <source>
        <dbReference type="EMBL" id="QEV39070.1"/>
    </source>
</evidence>
<dbReference type="RefSeq" id="WP_043439991.1">
    <property type="nucleotide sequence ID" value="NZ_CP009313.1"/>
</dbReference>
<dbReference type="AlphaFoldDB" id="A0A0B5DH62"/>